<evidence type="ECO:0000256" key="1">
    <source>
        <dbReference type="SAM" id="MobiDB-lite"/>
    </source>
</evidence>
<dbReference type="PANTHER" id="PTHR38699">
    <property type="entry name" value="CHROMOSOME 1, WHOLE GENOME SHOTGUN SEQUENCE"/>
    <property type="match status" value="1"/>
</dbReference>
<dbReference type="RefSeq" id="XP_062739494.1">
    <property type="nucleotide sequence ID" value="XM_062893668.1"/>
</dbReference>
<dbReference type="InterPro" id="IPR013898">
    <property type="entry name" value="Atg43"/>
</dbReference>
<proteinExistence type="predicted"/>
<feature type="compositionally biased region" description="Acidic residues" evidence="1">
    <location>
        <begin position="88"/>
        <end position="101"/>
    </location>
</feature>
<organism evidence="2 3">
    <name type="scientific">Podospora pseudocomata</name>
    <dbReference type="NCBI Taxonomy" id="2093779"/>
    <lineage>
        <taxon>Eukaryota</taxon>
        <taxon>Fungi</taxon>
        <taxon>Dikarya</taxon>
        <taxon>Ascomycota</taxon>
        <taxon>Pezizomycotina</taxon>
        <taxon>Sordariomycetes</taxon>
        <taxon>Sordariomycetidae</taxon>
        <taxon>Sordariales</taxon>
        <taxon>Podosporaceae</taxon>
        <taxon>Podospora</taxon>
    </lineage>
</organism>
<dbReference type="EMBL" id="JAFFHA010000009">
    <property type="protein sequence ID" value="KAK4650519.1"/>
    <property type="molecule type" value="Genomic_DNA"/>
</dbReference>
<gene>
    <name evidence="2" type="ORF">QC762_708250</name>
</gene>
<feature type="region of interest" description="Disordered" evidence="1">
    <location>
        <begin position="57"/>
        <end position="114"/>
    </location>
</feature>
<feature type="compositionally biased region" description="Polar residues" evidence="1">
    <location>
        <begin position="57"/>
        <end position="75"/>
    </location>
</feature>
<accession>A0ABR0G449</accession>
<comment type="caution">
    <text evidence="2">The sequence shown here is derived from an EMBL/GenBank/DDBJ whole genome shotgun (WGS) entry which is preliminary data.</text>
</comment>
<dbReference type="Pfam" id="PF08589">
    <property type="entry name" value="ATG43"/>
    <property type="match status" value="1"/>
</dbReference>
<dbReference type="Proteomes" id="UP001323405">
    <property type="component" value="Unassembled WGS sequence"/>
</dbReference>
<feature type="region of interest" description="Disordered" evidence="1">
    <location>
        <begin position="1"/>
        <end position="25"/>
    </location>
</feature>
<keyword evidence="3" id="KW-1185">Reference proteome</keyword>
<name>A0ABR0G449_9PEZI</name>
<evidence type="ECO:0008006" key="4">
    <source>
        <dbReference type="Google" id="ProtNLM"/>
    </source>
</evidence>
<evidence type="ECO:0000313" key="2">
    <source>
        <dbReference type="EMBL" id="KAK4650519.1"/>
    </source>
</evidence>
<evidence type="ECO:0000313" key="3">
    <source>
        <dbReference type="Proteomes" id="UP001323405"/>
    </source>
</evidence>
<sequence>MMQLPPSIVQSRLPINEPPPPPTITNKLPFFPHTRPLLSTMADSLPLQVAETLQTSHINPSPSAAHDTNPSTAASKKTPVHISPTSDPETDLSDLSDDDEDYPHSSSRKIKPVSRHHLPPLPDLRFEQSYLASIKNADTWWKIALITARDQMIMPLVQGVAYNLAICGWQHWNRNAQLSGQSLGARVRRWWWGVNNWPIPGERGYKRR</sequence>
<protein>
    <recommendedName>
        <fullName evidence="4">DUF1770 domain-containing protein</fullName>
    </recommendedName>
</protein>
<dbReference type="PANTHER" id="PTHR38699:SF1">
    <property type="entry name" value="MITOPHAGY RECEPTOR ATG43"/>
    <property type="match status" value="1"/>
</dbReference>
<reference evidence="2 3" key="1">
    <citation type="journal article" date="2023" name="bioRxiv">
        <title>High-quality genome assemblies of four members of thePodospora anserinaspecies complex.</title>
        <authorList>
            <person name="Ament-Velasquez S.L."/>
            <person name="Vogan A.A."/>
            <person name="Wallerman O."/>
            <person name="Hartmann F."/>
            <person name="Gautier V."/>
            <person name="Silar P."/>
            <person name="Giraud T."/>
            <person name="Johannesson H."/>
        </authorList>
    </citation>
    <scope>NUCLEOTIDE SEQUENCE [LARGE SCALE GENOMIC DNA]</scope>
    <source>
        <strain evidence="2 3">CBS 415.72m</strain>
    </source>
</reference>
<dbReference type="GeneID" id="87913575"/>